<dbReference type="PROSITE" id="PS00107">
    <property type="entry name" value="PROTEIN_KINASE_ATP"/>
    <property type="match status" value="1"/>
</dbReference>
<evidence type="ECO:0000313" key="10">
    <source>
        <dbReference type="Proteomes" id="UP000001554"/>
    </source>
</evidence>
<dbReference type="OrthoDB" id="10252171at2759"/>
<dbReference type="AlphaFoldDB" id="A0A9J7LB95"/>
<proteinExistence type="inferred from homology"/>
<dbReference type="InterPro" id="IPR050339">
    <property type="entry name" value="CC_SR_Kinase"/>
</dbReference>
<keyword evidence="8" id="KW-0812">Transmembrane</keyword>
<evidence type="ECO:0000256" key="3">
    <source>
        <dbReference type="ARBA" id="ARBA00022777"/>
    </source>
</evidence>
<comment type="similarity">
    <text evidence="5">Belongs to the protein kinase superfamily. Ser/Thr protein kinase family. GCN2 subfamily.</text>
</comment>
<dbReference type="InterPro" id="IPR000719">
    <property type="entry name" value="Prot_kinase_dom"/>
</dbReference>
<dbReference type="GO" id="GO:0110031">
    <property type="term" value="P:negative regulation of G2/MI transition of meiotic cell cycle"/>
    <property type="evidence" value="ECO:0000318"/>
    <property type="project" value="GO_Central"/>
</dbReference>
<keyword evidence="4 6" id="KW-0067">ATP-binding</keyword>
<reference evidence="11" key="2">
    <citation type="submission" date="2025-08" db="UniProtKB">
        <authorList>
            <consortium name="RefSeq"/>
        </authorList>
    </citation>
    <scope>IDENTIFICATION</scope>
    <source>
        <strain evidence="11">S238N-H82</strain>
        <tissue evidence="11">Testes</tissue>
    </source>
</reference>
<dbReference type="GO" id="GO:0004672">
    <property type="term" value="F:protein kinase activity"/>
    <property type="evidence" value="ECO:0000318"/>
    <property type="project" value="GO_Central"/>
</dbReference>
<dbReference type="Proteomes" id="UP000001554">
    <property type="component" value="Chromosome 6"/>
</dbReference>
<evidence type="ECO:0000313" key="11">
    <source>
        <dbReference type="RefSeq" id="XP_035679597.1"/>
    </source>
</evidence>
<dbReference type="GO" id="GO:0010972">
    <property type="term" value="P:negative regulation of G2/M transition of mitotic cell cycle"/>
    <property type="evidence" value="ECO:0000318"/>
    <property type="project" value="GO_Central"/>
</dbReference>
<dbReference type="SMART" id="SM00220">
    <property type="entry name" value="S_TKc"/>
    <property type="match status" value="1"/>
</dbReference>
<dbReference type="PROSITE" id="PS00108">
    <property type="entry name" value="PROTEIN_KINASE_ST"/>
    <property type="match status" value="1"/>
</dbReference>
<dbReference type="KEGG" id="bfo:118417941"/>
<reference evidence="10" key="1">
    <citation type="journal article" date="2020" name="Nat. Ecol. Evol.">
        <title>Deeply conserved synteny resolves early events in vertebrate evolution.</title>
        <authorList>
            <person name="Simakov O."/>
            <person name="Marletaz F."/>
            <person name="Yue J.X."/>
            <person name="O'Connell B."/>
            <person name="Jenkins J."/>
            <person name="Brandt A."/>
            <person name="Calef R."/>
            <person name="Tung C.H."/>
            <person name="Huang T.K."/>
            <person name="Schmutz J."/>
            <person name="Satoh N."/>
            <person name="Yu J.K."/>
            <person name="Putnam N.H."/>
            <person name="Green R.E."/>
            <person name="Rokhsar D.S."/>
        </authorList>
    </citation>
    <scope>NUCLEOTIDE SEQUENCE [LARGE SCALE GENOMIC DNA]</scope>
    <source>
        <strain evidence="10">S238N-H82</strain>
    </source>
</reference>
<keyword evidence="3" id="KW-0418">Kinase</keyword>
<dbReference type="InterPro" id="IPR017441">
    <property type="entry name" value="Protein_kinase_ATP_BS"/>
</dbReference>
<dbReference type="RefSeq" id="XP_035679597.1">
    <property type="nucleotide sequence ID" value="XM_035823704.1"/>
</dbReference>
<dbReference type="SUPFAM" id="SSF56112">
    <property type="entry name" value="Protein kinase-like (PK-like)"/>
    <property type="match status" value="1"/>
</dbReference>
<dbReference type="InterPro" id="IPR011009">
    <property type="entry name" value="Kinase-like_dom_sf"/>
</dbReference>
<keyword evidence="8" id="KW-0472">Membrane</keyword>
<dbReference type="GO" id="GO:0005524">
    <property type="term" value="F:ATP binding"/>
    <property type="evidence" value="ECO:0007669"/>
    <property type="project" value="UniProtKB-UniRule"/>
</dbReference>
<dbReference type="PROSITE" id="PS50011">
    <property type="entry name" value="PROTEIN_KINASE_DOM"/>
    <property type="match status" value="1"/>
</dbReference>
<keyword evidence="2 6" id="KW-0547">Nucleotide-binding</keyword>
<dbReference type="GeneID" id="118417941"/>
<dbReference type="PANTHER" id="PTHR11042">
    <property type="entry name" value="EUKARYOTIC TRANSLATION INITIATION FACTOR 2-ALPHA KINASE EIF2-ALPHA KINASE -RELATED"/>
    <property type="match status" value="1"/>
</dbReference>
<sequence length="490" mass="54416">MCAFQNPLHLEGYTLGEEIGRGASGTVYSAKSTETGMTYAAKRLLIEDTSIREVGVLTQLRKHPNIVEYVESKVGLDGQTQVLFVISEFCPLGNIGDYILKQQVEVVTKRNLAVQLADAITFLHKNKIVHRDIKPQNVLLTGNKAFLVLKVVDFGLATVLPSPENGANNFDRSYMRSAVGTRFYLSPEIYQSLLNDQPCRYTPSVDIFSLGLLLWAMFDGLSIPGSCQADRYLTPFAGAETDPMPIAQAVTQGDIGQLDVMSTEEAHQCKNLVRRMLSMEGRERPGAQEVLDTLIGGYGDYRVMRVSVGGARDANRQHGNRREGQWVEHDVQGASCSCKGTQWVLGCLLCYLDTNESCAKFWKGKGILFMLLAIAISLAVLLTQSFYVFMYAVVFSIAGALFLIKRIMMSVCDFELEADGVSEVLHSSYNEPHLKWWRMSPVNIHDERSDLCPCLSDQSDCFRYNFNDGPQCCSALREVVVSSSVQSLTN</sequence>
<dbReference type="Gene3D" id="1.10.510.10">
    <property type="entry name" value="Transferase(Phosphotransferase) domain 1"/>
    <property type="match status" value="1"/>
</dbReference>
<feature type="binding site" evidence="6">
    <location>
        <position position="42"/>
    </location>
    <ligand>
        <name>ATP</name>
        <dbReference type="ChEBI" id="CHEBI:30616"/>
    </ligand>
</feature>
<keyword evidence="8" id="KW-1133">Transmembrane helix</keyword>
<feature type="transmembrane region" description="Helical" evidence="8">
    <location>
        <begin position="366"/>
        <end position="382"/>
    </location>
</feature>
<evidence type="ECO:0000259" key="9">
    <source>
        <dbReference type="PROSITE" id="PS50011"/>
    </source>
</evidence>
<evidence type="ECO:0000256" key="2">
    <source>
        <dbReference type="ARBA" id="ARBA00022741"/>
    </source>
</evidence>
<evidence type="ECO:0000256" key="6">
    <source>
        <dbReference type="PROSITE-ProRule" id="PRU10141"/>
    </source>
</evidence>
<dbReference type="GO" id="GO:0005737">
    <property type="term" value="C:cytoplasm"/>
    <property type="evidence" value="ECO:0000318"/>
    <property type="project" value="GO_Central"/>
</dbReference>
<keyword evidence="1" id="KW-0808">Transferase</keyword>
<protein>
    <submittedName>
        <fullName evidence="11">Serine/threonine-protein kinase pdik1l-B-like</fullName>
    </submittedName>
</protein>
<keyword evidence="10" id="KW-1185">Reference proteome</keyword>
<evidence type="ECO:0000256" key="5">
    <source>
        <dbReference type="ARBA" id="ARBA00037982"/>
    </source>
</evidence>
<keyword evidence="7" id="KW-0723">Serine/threonine-protein kinase</keyword>
<evidence type="ECO:0000256" key="1">
    <source>
        <dbReference type="ARBA" id="ARBA00022679"/>
    </source>
</evidence>
<accession>A0A9J7LB95</accession>
<evidence type="ECO:0000256" key="4">
    <source>
        <dbReference type="ARBA" id="ARBA00022840"/>
    </source>
</evidence>
<feature type="domain" description="Protein kinase" evidence="9">
    <location>
        <begin position="13"/>
        <end position="295"/>
    </location>
</feature>
<gene>
    <name evidence="11" type="primary">LOC118417941</name>
</gene>
<organism evidence="10 11">
    <name type="scientific">Branchiostoma floridae</name>
    <name type="common">Florida lancelet</name>
    <name type="synonym">Amphioxus</name>
    <dbReference type="NCBI Taxonomy" id="7739"/>
    <lineage>
        <taxon>Eukaryota</taxon>
        <taxon>Metazoa</taxon>
        <taxon>Chordata</taxon>
        <taxon>Cephalochordata</taxon>
        <taxon>Leptocardii</taxon>
        <taxon>Amphioxiformes</taxon>
        <taxon>Branchiostomatidae</taxon>
        <taxon>Branchiostoma</taxon>
    </lineage>
</organism>
<dbReference type="GO" id="GO:0005634">
    <property type="term" value="C:nucleus"/>
    <property type="evidence" value="ECO:0000318"/>
    <property type="project" value="GO_Central"/>
</dbReference>
<dbReference type="GO" id="GO:0004674">
    <property type="term" value="F:protein serine/threonine kinase activity"/>
    <property type="evidence" value="ECO:0007669"/>
    <property type="project" value="UniProtKB-KW"/>
</dbReference>
<evidence type="ECO:0000256" key="8">
    <source>
        <dbReference type="SAM" id="Phobius"/>
    </source>
</evidence>
<dbReference type="PANTHER" id="PTHR11042:SF190">
    <property type="entry name" value="MITOSIS INHIBITOR PROTEIN KINASE MIK1"/>
    <property type="match status" value="1"/>
</dbReference>
<dbReference type="Pfam" id="PF00069">
    <property type="entry name" value="Pkinase"/>
    <property type="match status" value="1"/>
</dbReference>
<dbReference type="InterPro" id="IPR008271">
    <property type="entry name" value="Ser/Thr_kinase_AS"/>
</dbReference>
<name>A0A9J7LB95_BRAFL</name>
<evidence type="ECO:0000256" key="7">
    <source>
        <dbReference type="RuleBase" id="RU000304"/>
    </source>
</evidence>